<keyword evidence="2" id="KW-1133">Transmembrane helix</keyword>
<evidence type="ECO:0000256" key="1">
    <source>
        <dbReference type="SAM" id="MobiDB-lite"/>
    </source>
</evidence>
<keyword evidence="2" id="KW-0812">Transmembrane</keyword>
<organism evidence="3 4">
    <name type="scientific">Prorocentrum cordatum</name>
    <dbReference type="NCBI Taxonomy" id="2364126"/>
    <lineage>
        <taxon>Eukaryota</taxon>
        <taxon>Sar</taxon>
        <taxon>Alveolata</taxon>
        <taxon>Dinophyceae</taxon>
        <taxon>Prorocentrales</taxon>
        <taxon>Prorocentraceae</taxon>
        <taxon>Prorocentrum</taxon>
    </lineage>
</organism>
<feature type="compositionally biased region" description="Acidic residues" evidence="1">
    <location>
        <begin position="168"/>
        <end position="177"/>
    </location>
</feature>
<name>A0ABN9X982_9DINO</name>
<sequence length="214" mass="22870">MRGFCLAFGSTMVAALGASLNGRLLNKGPFSNAGPEKIMQLTMLQTVPAFFICSFVATVVEGAELSRLLSEPDARWSPLQRLGLVSISSMLALMANLGRCGLVAATSALMETLAGNFKVALLCLIDHWLFHTSLHFHNYVGVFCTFLGFSGHVLLSYALALIQKANGDEEEEEDDGELPAIPEEASMRAVEGVPGKESSDDTGRPRAASTTSSR</sequence>
<feature type="transmembrane region" description="Helical" evidence="2">
    <location>
        <begin position="139"/>
        <end position="162"/>
    </location>
</feature>
<evidence type="ECO:0008006" key="5">
    <source>
        <dbReference type="Google" id="ProtNLM"/>
    </source>
</evidence>
<feature type="region of interest" description="Disordered" evidence="1">
    <location>
        <begin position="168"/>
        <end position="214"/>
    </location>
</feature>
<dbReference type="EMBL" id="CAUYUJ010020132">
    <property type="protein sequence ID" value="CAK0896044.1"/>
    <property type="molecule type" value="Genomic_DNA"/>
</dbReference>
<accession>A0ABN9X982</accession>
<evidence type="ECO:0000256" key="2">
    <source>
        <dbReference type="SAM" id="Phobius"/>
    </source>
</evidence>
<protein>
    <recommendedName>
        <fullName evidence="5">Sugar phosphate transporter domain-containing protein</fullName>
    </recommendedName>
</protein>
<comment type="caution">
    <text evidence="3">The sequence shown here is derived from an EMBL/GenBank/DDBJ whole genome shotgun (WGS) entry which is preliminary data.</text>
</comment>
<keyword evidence="4" id="KW-1185">Reference proteome</keyword>
<feature type="non-terminal residue" evidence="3">
    <location>
        <position position="214"/>
    </location>
</feature>
<dbReference type="Proteomes" id="UP001189429">
    <property type="component" value="Unassembled WGS sequence"/>
</dbReference>
<proteinExistence type="predicted"/>
<keyword evidence="2" id="KW-0472">Membrane</keyword>
<gene>
    <name evidence="3" type="ORF">PCOR1329_LOCUS74626</name>
</gene>
<evidence type="ECO:0000313" key="4">
    <source>
        <dbReference type="Proteomes" id="UP001189429"/>
    </source>
</evidence>
<evidence type="ECO:0000313" key="3">
    <source>
        <dbReference type="EMBL" id="CAK0896044.1"/>
    </source>
</evidence>
<reference evidence="3" key="1">
    <citation type="submission" date="2023-10" db="EMBL/GenBank/DDBJ databases">
        <authorList>
            <person name="Chen Y."/>
            <person name="Shah S."/>
            <person name="Dougan E. K."/>
            <person name="Thang M."/>
            <person name="Chan C."/>
        </authorList>
    </citation>
    <scope>NUCLEOTIDE SEQUENCE [LARGE SCALE GENOMIC DNA]</scope>
</reference>